<dbReference type="EMBL" id="RXIC02000022">
    <property type="protein sequence ID" value="KAB1216650.1"/>
    <property type="molecule type" value="Genomic_DNA"/>
</dbReference>
<reference evidence="2 3" key="1">
    <citation type="journal article" date="2019" name="Plant Biotechnol. J.">
        <title>The red bayberry genome and genetic basis of sex determination.</title>
        <authorList>
            <person name="Jia H.M."/>
            <person name="Jia H.J."/>
            <person name="Cai Q.L."/>
            <person name="Wang Y."/>
            <person name="Zhao H.B."/>
            <person name="Yang W.F."/>
            <person name="Wang G.Y."/>
            <person name="Li Y.H."/>
            <person name="Zhan D.L."/>
            <person name="Shen Y.T."/>
            <person name="Niu Q.F."/>
            <person name="Chang L."/>
            <person name="Qiu J."/>
            <person name="Zhao L."/>
            <person name="Xie H.B."/>
            <person name="Fu W.Y."/>
            <person name="Jin J."/>
            <person name="Li X.W."/>
            <person name="Jiao Y."/>
            <person name="Zhou C.C."/>
            <person name="Tu T."/>
            <person name="Chai C.Y."/>
            <person name="Gao J.L."/>
            <person name="Fan L.J."/>
            <person name="van de Weg E."/>
            <person name="Wang J.Y."/>
            <person name="Gao Z.S."/>
        </authorList>
    </citation>
    <scope>NUCLEOTIDE SEQUENCE [LARGE SCALE GENOMIC DNA]</scope>
    <source>
        <tissue evidence="2">Leaves</tissue>
    </source>
</reference>
<name>A0A6A1W1G9_9ROSI</name>
<dbReference type="AlphaFoldDB" id="A0A6A1W1G9"/>
<dbReference type="Proteomes" id="UP000516437">
    <property type="component" value="Chromosome 4"/>
</dbReference>
<feature type="region of interest" description="Disordered" evidence="1">
    <location>
        <begin position="1"/>
        <end position="49"/>
    </location>
</feature>
<protein>
    <submittedName>
        <fullName evidence="2">Uncharacterized protein</fullName>
    </submittedName>
</protein>
<feature type="compositionally biased region" description="Polar residues" evidence="1">
    <location>
        <begin position="27"/>
        <end position="47"/>
    </location>
</feature>
<gene>
    <name evidence="2" type="ORF">CJ030_MR4G008619</name>
</gene>
<comment type="caution">
    <text evidence="2">The sequence shown here is derived from an EMBL/GenBank/DDBJ whole genome shotgun (WGS) entry which is preliminary data.</text>
</comment>
<dbReference type="OrthoDB" id="1564766at2759"/>
<evidence type="ECO:0000313" key="3">
    <source>
        <dbReference type="Proteomes" id="UP000516437"/>
    </source>
</evidence>
<sequence>MTVGGKRLHCDSSARSVGASNHPRTRSAATPPNVVDNNLPSPESSTRIAPRRVVVRDDFNLDYDRPEDCNTVMSTMNIAYMTHRNRMHQAKLTVAHTSGARSFHHALVLMKDLETDQINPVLMYKKMHTNKDGVWTSDTAWEHFEKMEALQL</sequence>
<organism evidence="2 3">
    <name type="scientific">Morella rubra</name>
    <name type="common">Chinese bayberry</name>
    <dbReference type="NCBI Taxonomy" id="262757"/>
    <lineage>
        <taxon>Eukaryota</taxon>
        <taxon>Viridiplantae</taxon>
        <taxon>Streptophyta</taxon>
        <taxon>Embryophyta</taxon>
        <taxon>Tracheophyta</taxon>
        <taxon>Spermatophyta</taxon>
        <taxon>Magnoliopsida</taxon>
        <taxon>eudicotyledons</taxon>
        <taxon>Gunneridae</taxon>
        <taxon>Pentapetalae</taxon>
        <taxon>rosids</taxon>
        <taxon>fabids</taxon>
        <taxon>Fagales</taxon>
        <taxon>Myricaceae</taxon>
        <taxon>Morella</taxon>
    </lineage>
</organism>
<keyword evidence="3" id="KW-1185">Reference proteome</keyword>
<evidence type="ECO:0000313" key="2">
    <source>
        <dbReference type="EMBL" id="KAB1216650.1"/>
    </source>
</evidence>
<proteinExistence type="predicted"/>
<accession>A0A6A1W1G9</accession>
<evidence type="ECO:0000256" key="1">
    <source>
        <dbReference type="SAM" id="MobiDB-lite"/>
    </source>
</evidence>